<organism evidence="3 4">
    <name type="scientific">Allonocardiopsis opalescens</name>
    <dbReference type="NCBI Taxonomy" id="1144618"/>
    <lineage>
        <taxon>Bacteria</taxon>
        <taxon>Bacillati</taxon>
        <taxon>Actinomycetota</taxon>
        <taxon>Actinomycetes</taxon>
        <taxon>Streptosporangiales</taxon>
        <taxon>Allonocardiopsis</taxon>
    </lineage>
</organism>
<gene>
    <name evidence="3" type="ORF">CLV72_1011315</name>
</gene>
<feature type="transmembrane region" description="Helical" evidence="2">
    <location>
        <begin position="59"/>
        <end position="76"/>
    </location>
</feature>
<evidence type="ECO:0000256" key="2">
    <source>
        <dbReference type="SAM" id="Phobius"/>
    </source>
</evidence>
<keyword evidence="2" id="KW-0812">Transmembrane</keyword>
<evidence type="ECO:0000256" key="1">
    <source>
        <dbReference type="SAM" id="MobiDB-lite"/>
    </source>
</evidence>
<dbReference type="RefSeq" id="WP_211302730.1">
    <property type="nucleotide sequence ID" value="NZ_PVZC01000001.1"/>
</dbReference>
<dbReference type="AlphaFoldDB" id="A0A2T0QFM0"/>
<accession>A0A2T0QFM0</accession>
<dbReference type="InterPro" id="IPR046549">
    <property type="entry name" value="DUF6703"/>
</dbReference>
<keyword evidence="4" id="KW-1185">Reference proteome</keyword>
<feature type="compositionally biased region" description="Basic residues" evidence="1">
    <location>
        <begin position="1"/>
        <end position="11"/>
    </location>
</feature>
<keyword evidence="2" id="KW-1133">Transmembrane helix</keyword>
<name>A0A2T0QFM0_9ACTN</name>
<reference evidence="3 4" key="1">
    <citation type="submission" date="2018-03" db="EMBL/GenBank/DDBJ databases">
        <title>Genomic Encyclopedia of Archaeal and Bacterial Type Strains, Phase II (KMG-II): from individual species to whole genera.</title>
        <authorList>
            <person name="Goeker M."/>
        </authorList>
    </citation>
    <scope>NUCLEOTIDE SEQUENCE [LARGE SCALE GENOMIC DNA]</scope>
    <source>
        <strain evidence="3 4">DSM 45601</strain>
    </source>
</reference>
<evidence type="ECO:0000313" key="4">
    <source>
        <dbReference type="Proteomes" id="UP000237846"/>
    </source>
</evidence>
<evidence type="ECO:0000313" key="3">
    <source>
        <dbReference type="EMBL" id="PRY02712.1"/>
    </source>
</evidence>
<protein>
    <submittedName>
        <fullName evidence="3">Uncharacterized protein</fullName>
    </submittedName>
</protein>
<proteinExistence type="predicted"/>
<keyword evidence="2" id="KW-0472">Membrane</keyword>
<comment type="caution">
    <text evidence="3">The sequence shown here is derived from an EMBL/GenBank/DDBJ whole genome shotgun (WGS) entry which is preliminary data.</text>
</comment>
<feature type="region of interest" description="Disordered" evidence="1">
    <location>
        <begin position="1"/>
        <end position="35"/>
    </location>
</feature>
<dbReference type="Pfam" id="PF20444">
    <property type="entry name" value="DUF6703"/>
    <property type="match status" value="1"/>
</dbReference>
<feature type="transmembrane region" description="Helical" evidence="2">
    <location>
        <begin position="108"/>
        <end position="127"/>
    </location>
</feature>
<dbReference type="EMBL" id="PVZC01000001">
    <property type="protein sequence ID" value="PRY02712.1"/>
    <property type="molecule type" value="Genomic_DNA"/>
</dbReference>
<sequence>MSPKRKRRGRAPGRPGQGGPRRPLPEGDSFYTPASSPLRRAIERRSAAPLVYLHQAPRWLLPVALTAVLLVGMLVAGPLGALALVVLAAFIAWLCYLSWPRLTMGKRLVRLGLVALVLVGALLQAGIRF</sequence>
<feature type="transmembrane region" description="Helical" evidence="2">
    <location>
        <begin position="82"/>
        <end position="99"/>
    </location>
</feature>
<dbReference type="Proteomes" id="UP000237846">
    <property type="component" value="Unassembled WGS sequence"/>
</dbReference>